<feature type="region of interest" description="Disordered" evidence="1">
    <location>
        <begin position="258"/>
        <end position="320"/>
    </location>
</feature>
<evidence type="ECO:0000313" key="2">
    <source>
        <dbReference type="EMBL" id="CAE0493119.1"/>
    </source>
</evidence>
<dbReference type="EMBL" id="HBIP01014180">
    <property type="protein sequence ID" value="CAE0493121.1"/>
    <property type="molecule type" value="Transcribed_RNA"/>
</dbReference>
<reference evidence="3" key="1">
    <citation type="submission" date="2021-01" db="EMBL/GenBank/DDBJ databases">
        <authorList>
            <person name="Corre E."/>
            <person name="Pelletier E."/>
            <person name="Niang G."/>
            <person name="Scheremetjew M."/>
            <person name="Finn R."/>
            <person name="Kale V."/>
            <person name="Holt S."/>
            <person name="Cochrane G."/>
            <person name="Meng A."/>
            <person name="Brown T."/>
            <person name="Cohen L."/>
        </authorList>
    </citation>
    <scope>NUCLEOTIDE SEQUENCE</scope>
    <source>
        <strain evidence="3">CCMP1320</strain>
    </source>
</reference>
<feature type="region of interest" description="Disordered" evidence="1">
    <location>
        <begin position="198"/>
        <end position="235"/>
    </location>
</feature>
<dbReference type="AlphaFoldDB" id="A0A6S8J823"/>
<feature type="region of interest" description="Disordered" evidence="1">
    <location>
        <begin position="48"/>
        <end position="74"/>
    </location>
</feature>
<organism evidence="3">
    <name type="scientific">Dunaliella tertiolecta</name>
    <name type="common">Green alga</name>
    <dbReference type="NCBI Taxonomy" id="3047"/>
    <lineage>
        <taxon>Eukaryota</taxon>
        <taxon>Viridiplantae</taxon>
        <taxon>Chlorophyta</taxon>
        <taxon>core chlorophytes</taxon>
        <taxon>Chlorophyceae</taxon>
        <taxon>CS clade</taxon>
        <taxon>Chlamydomonadales</taxon>
        <taxon>Dunaliellaceae</taxon>
        <taxon>Dunaliella</taxon>
    </lineage>
</organism>
<name>A0A6S8J823_DUNTE</name>
<evidence type="ECO:0000313" key="3">
    <source>
        <dbReference type="EMBL" id="CAE0493121.1"/>
    </source>
</evidence>
<protein>
    <submittedName>
        <fullName evidence="3">Uncharacterized protein</fullName>
    </submittedName>
</protein>
<feature type="compositionally biased region" description="Low complexity" evidence="1">
    <location>
        <begin position="264"/>
        <end position="278"/>
    </location>
</feature>
<proteinExistence type="predicted"/>
<gene>
    <name evidence="2" type="ORF">DTER00134_LOCUS8192</name>
    <name evidence="3" type="ORF">DTER00134_LOCUS8194</name>
</gene>
<evidence type="ECO:0000256" key="1">
    <source>
        <dbReference type="SAM" id="MobiDB-lite"/>
    </source>
</evidence>
<feature type="compositionally biased region" description="Basic and acidic residues" evidence="1">
    <location>
        <begin position="137"/>
        <end position="154"/>
    </location>
</feature>
<sequence length="536" mass="55233">MLLRPSFLSQQSNLRPQQQSCQCLKVLGAPLIGRCLRHKKGVPLSNAVTQESAETSRGPHGTPNPFRALRPPGPQHSLLPTAVVVASGLFAAFLCASGSAPSPVPGANASATPSVAAPASTTSIASQSRRSKATRKSQHEQLDTEIKESQRHEATNPVIASMAAITAEMPKYKGIAAFASAAAPLLLLLMLAPRIATTPRGGAASSTDRSADKKYIISSSNSSGGSSSRSLGSSNSVEDLSSLTLALREATSRAQPLLQRFANGSSSSSSMDGISSISENGPSAVPAQGRMAGAGQLLKGGRPLAPSSQGRRAAAGGGVRMGGMGTGREAAGTAAVMTAGPSSGADTGAVGFEGTDRAVESGSAAEEDGRKAAYARQLIAAAVESNRSSSSSSSRWASRAQLRGSGYVLPDDAPKLVPVLCADGSLVFTHAQLTAPAFASKADVRWVEDGHNTLAEEIRQWSSIIRRGTQWEAAEAIQASIDLAYKVLRVMDDKAGELDTNTMIPNSIADVTNSSSSSSSSSKLSECEWQFVGCRA</sequence>
<feature type="compositionally biased region" description="Low complexity" evidence="1">
    <location>
        <begin position="109"/>
        <end position="128"/>
    </location>
</feature>
<feature type="compositionally biased region" description="Low complexity" evidence="1">
    <location>
        <begin position="218"/>
        <end position="235"/>
    </location>
</feature>
<dbReference type="EMBL" id="HBIP01014178">
    <property type="protein sequence ID" value="CAE0493119.1"/>
    <property type="molecule type" value="Transcribed_RNA"/>
</dbReference>
<accession>A0A6S8J823</accession>
<feature type="region of interest" description="Disordered" evidence="1">
    <location>
        <begin position="104"/>
        <end position="154"/>
    </location>
</feature>